<protein>
    <submittedName>
        <fullName evidence="2">DUF4032 domain-containing protein</fullName>
    </submittedName>
</protein>
<sequence length="413" mass="46811">MAPLEITASRPDPALLDLPWSTPLAQWPEELLAALPRGISRHVVRFVRVGGQVLALKEINHHLAVREYDMLRLLGRIGIPAVEPYGVVSGRSSADGEPLDSMLITRHLQFSLPYRAVFSQISQEDTARRLLDALAVLLVRLHLEGFFWGDVSLSNTLFRRDAGAFAAYLVDVETGTLHETLTDGQRSYDLDIARTNIIGELMDLQAGEQLSEDTDPIEVGDQLLARYEELWSALTERESFSSDERWKVSARIELLNQLGFDVGELELTTDLDGTTVSIRPKVVDAGHHSRRLMRLAGIDAQENQARRLLNDLDQYRAITDQQAEEEEFVAHEWLQEHYEPVVRSIPRGMRSKLQSPEFFHEVLEHKWFMSEREQRDVPLREAAQDYIAQILPHRPDEKSLVTTETSAIPVIGS</sequence>
<dbReference type="SUPFAM" id="SSF56112">
    <property type="entry name" value="Protein kinase-like (PK-like)"/>
    <property type="match status" value="1"/>
</dbReference>
<evidence type="ECO:0000313" key="3">
    <source>
        <dbReference type="Proteomes" id="UP001203761"/>
    </source>
</evidence>
<dbReference type="InterPro" id="IPR011009">
    <property type="entry name" value="Kinase-like_dom_sf"/>
</dbReference>
<comment type="caution">
    <text evidence="2">The sequence shown here is derived from an EMBL/GenBank/DDBJ whole genome shotgun (WGS) entry which is preliminary data.</text>
</comment>
<gene>
    <name evidence="2" type="ORF">Bequi_00350</name>
</gene>
<dbReference type="Proteomes" id="UP001203761">
    <property type="component" value="Unassembled WGS sequence"/>
</dbReference>
<name>A0ABT0QW10_9MICO</name>
<accession>A0ABT0QW10</accession>
<evidence type="ECO:0000259" key="1">
    <source>
        <dbReference type="Pfam" id="PF13224"/>
    </source>
</evidence>
<evidence type="ECO:0000313" key="2">
    <source>
        <dbReference type="EMBL" id="MCL6421846.1"/>
    </source>
</evidence>
<organism evidence="2 3">
    <name type="scientific">Brachybacterium equifaecis</name>
    <dbReference type="NCBI Taxonomy" id="2910770"/>
    <lineage>
        <taxon>Bacteria</taxon>
        <taxon>Bacillati</taxon>
        <taxon>Actinomycetota</taxon>
        <taxon>Actinomycetes</taxon>
        <taxon>Micrococcales</taxon>
        <taxon>Dermabacteraceae</taxon>
        <taxon>Brachybacterium</taxon>
    </lineage>
</organism>
<keyword evidence="3" id="KW-1185">Reference proteome</keyword>
<feature type="domain" description="DUF4032" evidence="1">
    <location>
        <begin position="229"/>
        <end position="391"/>
    </location>
</feature>
<proteinExistence type="predicted"/>
<dbReference type="Pfam" id="PF13224">
    <property type="entry name" value="DUF4032"/>
    <property type="match status" value="1"/>
</dbReference>
<dbReference type="RefSeq" id="WP_249736009.1">
    <property type="nucleotide sequence ID" value="NZ_JAKNCJ010000001.1"/>
</dbReference>
<dbReference type="InterPro" id="IPR025111">
    <property type="entry name" value="DUF4032"/>
</dbReference>
<reference evidence="2" key="1">
    <citation type="submission" date="2022-02" db="EMBL/GenBank/DDBJ databases">
        <authorList>
            <person name="Lee M."/>
            <person name="Kim S.-J."/>
            <person name="Jung M.-Y."/>
        </authorList>
    </citation>
    <scope>NUCLEOTIDE SEQUENCE</scope>
    <source>
        <strain evidence="2">JHP9</strain>
    </source>
</reference>
<dbReference type="EMBL" id="JAKNCJ010000001">
    <property type="protein sequence ID" value="MCL6421846.1"/>
    <property type="molecule type" value="Genomic_DNA"/>
</dbReference>